<evidence type="ECO:0000313" key="4">
    <source>
        <dbReference type="Proteomes" id="UP000445000"/>
    </source>
</evidence>
<protein>
    <recommendedName>
        <fullName evidence="2">DUF4365 domain-containing protein</fullName>
    </recommendedName>
</protein>
<name>A0A829YFN7_9GAMM</name>
<dbReference type="RefSeq" id="WP_161813344.1">
    <property type="nucleotide sequence ID" value="NZ_BLJN01000003.1"/>
</dbReference>
<reference evidence="4" key="1">
    <citation type="submission" date="2020-01" db="EMBL/GenBank/DDBJ databases">
        <title>'Steroidobacter agaridevorans' sp. nov., agar-degrading bacteria isolated from rhizosphere soils.</title>
        <authorList>
            <person name="Ikenaga M."/>
            <person name="Kataoka M."/>
            <person name="Murouchi A."/>
            <person name="Katsuragi S."/>
            <person name="Sakai M."/>
        </authorList>
    </citation>
    <scope>NUCLEOTIDE SEQUENCE [LARGE SCALE GENOMIC DNA]</scope>
    <source>
        <strain evidence="4">YU21-B</strain>
    </source>
</reference>
<feature type="domain" description="DUF4365" evidence="2">
    <location>
        <begin position="12"/>
        <end position="145"/>
    </location>
</feature>
<keyword evidence="4" id="KW-1185">Reference proteome</keyword>
<proteinExistence type="predicted"/>
<accession>A0A829YFN7</accession>
<dbReference type="InterPro" id="IPR025375">
    <property type="entry name" value="DUF4365"/>
</dbReference>
<dbReference type="Pfam" id="PF14280">
    <property type="entry name" value="DUF4365"/>
    <property type="match status" value="1"/>
</dbReference>
<sequence>MGRKKERYAPTERIGVNAVDGIVLKELGWIFREQPIVDFGIDAHIELSVHGDPTGKLIALQIKTDATRSRCPKGGYVYHGDTTHLDYWLGHALPVILIVHLPKCGETLWAQVTADAVKHTRNGWSIRIPRRNSLGRATKAALKKVFEGTPGQQRLRKLTIDLPLMRHIKAGNKVSVELQDWVTRSVGRTSIKVFIDDRSDEQHSNHALTYFSGHSISGVAQALFPWAKVSLDEDFYDMNDELTPPWYESPDPDADAEQEGESVASVEHGPRIYPYAELGGGEVRVYRLQLDLNGLGDAFLTLSDHLESE</sequence>
<gene>
    <name evidence="3" type="ORF">GCM10011487_37330</name>
</gene>
<evidence type="ECO:0000256" key="1">
    <source>
        <dbReference type="SAM" id="MobiDB-lite"/>
    </source>
</evidence>
<organism evidence="3 4">
    <name type="scientific">Steroidobacter agaridevorans</name>
    <dbReference type="NCBI Taxonomy" id="2695856"/>
    <lineage>
        <taxon>Bacteria</taxon>
        <taxon>Pseudomonadati</taxon>
        <taxon>Pseudomonadota</taxon>
        <taxon>Gammaproteobacteria</taxon>
        <taxon>Steroidobacterales</taxon>
        <taxon>Steroidobacteraceae</taxon>
        <taxon>Steroidobacter</taxon>
    </lineage>
</organism>
<evidence type="ECO:0000259" key="2">
    <source>
        <dbReference type="Pfam" id="PF14280"/>
    </source>
</evidence>
<comment type="caution">
    <text evidence="3">The sequence shown here is derived from an EMBL/GenBank/DDBJ whole genome shotgun (WGS) entry which is preliminary data.</text>
</comment>
<dbReference type="Proteomes" id="UP000445000">
    <property type="component" value="Unassembled WGS sequence"/>
</dbReference>
<feature type="compositionally biased region" description="Acidic residues" evidence="1">
    <location>
        <begin position="250"/>
        <end position="260"/>
    </location>
</feature>
<evidence type="ECO:0000313" key="3">
    <source>
        <dbReference type="EMBL" id="GFE81733.1"/>
    </source>
</evidence>
<dbReference type="AlphaFoldDB" id="A0A829YFN7"/>
<feature type="region of interest" description="Disordered" evidence="1">
    <location>
        <begin position="241"/>
        <end position="266"/>
    </location>
</feature>
<dbReference type="EMBL" id="BLJN01000003">
    <property type="protein sequence ID" value="GFE81733.1"/>
    <property type="molecule type" value="Genomic_DNA"/>
</dbReference>